<evidence type="ECO:0000313" key="20">
    <source>
        <dbReference type="EMBL" id="KAF2074067.1"/>
    </source>
</evidence>
<feature type="domain" description="Gelsolin-like" evidence="15">
    <location>
        <begin position="615"/>
        <end position="701"/>
    </location>
</feature>
<name>A0A8J4PW92_9MYCE</name>
<evidence type="ECO:0000256" key="9">
    <source>
        <dbReference type="ARBA" id="ARBA00022927"/>
    </source>
</evidence>
<dbReference type="InterPro" id="IPR029006">
    <property type="entry name" value="ADF-H/Gelsolin-like_dom_sf"/>
</dbReference>
<dbReference type="InterPro" id="IPR037550">
    <property type="entry name" value="Sec23_C"/>
</dbReference>
<dbReference type="AlphaFoldDB" id="A0A8J4PW92"/>
<feature type="domain" description="Sec23/Sec24 beta-sandwich" evidence="19">
    <location>
        <begin position="384"/>
        <end position="487"/>
    </location>
</feature>
<keyword evidence="12 14" id="KW-0968">Cytoplasmic vesicle</keyword>
<dbReference type="FunFam" id="3.40.20.10:FF:000041">
    <property type="entry name" value="Protein transport protein SEC23"/>
    <property type="match status" value="1"/>
</dbReference>
<protein>
    <recommendedName>
        <fullName evidence="3 14">Protein transport protein SEC23</fullName>
    </recommendedName>
</protein>
<dbReference type="Gene3D" id="1.20.120.730">
    <property type="entry name" value="Sec23/Sec24 helical domain"/>
    <property type="match status" value="1"/>
</dbReference>
<dbReference type="GO" id="GO:0000139">
    <property type="term" value="C:Golgi membrane"/>
    <property type="evidence" value="ECO:0007669"/>
    <property type="project" value="UniProtKB-SubCell"/>
</dbReference>
<dbReference type="Pfam" id="PF04810">
    <property type="entry name" value="zf-Sec23_Sec24"/>
    <property type="match status" value="1"/>
</dbReference>
<evidence type="ECO:0000259" key="17">
    <source>
        <dbReference type="Pfam" id="PF04811"/>
    </source>
</evidence>
<keyword evidence="8 14" id="KW-0931">ER-Golgi transport</keyword>
<dbReference type="SUPFAM" id="SSF81995">
    <property type="entry name" value="beta-sandwich domain of Sec23/24"/>
    <property type="match status" value="1"/>
</dbReference>
<dbReference type="Pfam" id="PF04811">
    <property type="entry name" value="Sec23_trunk"/>
    <property type="match status" value="1"/>
</dbReference>
<evidence type="ECO:0000256" key="1">
    <source>
        <dbReference type="ARBA" id="ARBA00004255"/>
    </source>
</evidence>
<dbReference type="Pfam" id="PF04815">
    <property type="entry name" value="Sec23_helical"/>
    <property type="match status" value="1"/>
</dbReference>
<evidence type="ECO:0000256" key="12">
    <source>
        <dbReference type="ARBA" id="ARBA00023329"/>
    </source>
</evidence>
<dbReference type="FunFam" id="2.30.30.380:FF:000001">
    <property type="entry name" value="Protein transport protein SEC23"/>
    <property type="match status" value="1"/>
</dbReference>
<dbReference type="Proteomes" id="UP000695562">
    <property type="component" value="Unassembled WGS sequence"/>
</dbReference>
<evidence type="ECO:0000256" key="11">
    <source>
        <dbReference type="ARBA" id="ARBA00023136"/>
    </source>
</evidence>
<dbReference type="Gene3D" id="3.40.50.410">
    <property type="entry name" value="von Willebrand factor, type A domain"/>
    <property type="match status" value="1"/>
</dbReference>
<evidence type="ECO:0000256" key="3">
    <source>
        <dbReference type="ARBA" id="ARBA00021212"/>
    </source>
</evidence>
<evidence type="ECO:0000256" key="7">
    <source>
        <dbReference type="ARBA" id="ARBA00022833"/>
    </source>
</evidence>
<evidence type="ECO:0000259" key="18">
    <source>
        <dbReference type="Pfam" id="PF04815"/>
    </source>
</evidence>
<dbReference type="SUPFAM" id="SSF82754">
    <property type="entry name" value="C-terminal, gelsolin-like domain of Sec23/24"/>
    <property type="match status" value="1"/>
</dbReference>
<dbReference type="OrthoDB" id="10256289at2759"/>
<dbReference type="GO" id="GO:0030127">
    <property type="term" value="C:COPII vesicle coat"/>
    <property type="evidence" value="ECO:0007669"/>
    <property type="project" value="InterPro"/>
</dbReference>
<feature type="domain" description="Zinc finger Sec23/Sec24-type" evidence="16">
    <location>
        <begin position="54"/>
        <end position="93"/>
    </location>
</feature>
<evidence type="ECO:0000256" key="13">
    <source>
        <dbReference type="ARBA" id="ARBA00025471"/>
    </source>
</evidence>
<feature type="domain" description="Sec23/Sec24 helical" evidence="18">
    <location>
        <begin position="501"/>
        <end position="599"/>
    </location>
</feature>
<evidence type="ECO:0000259" key="19">
    <source>
        <dbReference type="Pfam" id="PF08033"/>
    </source>
</evidence>
<keyword evidence="7 14" id="KW-0862">Zinc</keyword>
<organism evidence="20 21">
    <name type="scientific">Polysphondylium violaceum</name>
    <dbReference type="NCBI Taxonomy" id="133409"/>
    <lineage>
        <taxon>Eukaryota</taxon>
        <taxon>Amoebozoa</taxon>
        <taxon>Evosea</taxon>
        <taxon>Eumycetozoa</taxon>
        <taxon>Dictyostelia</taxon>
        <taxon>Dictyosteliales</taxon>
        <taxon>Dictyosteliaceae</taxon>
        <taxon>Polysphondylium</taxon>
    </lineage>
</organism>
<evidence type="ECO:0000256" key="6">
    <source>
        <dbReference type="ARBA" id="ARBA00022824"/>
    </source>
</evidence>
<dbReference type="InterPro" id="IPR036175">
    <property type="entry name" value="Sec23/24_helical_dom_sf"/>
</dbReference>
<sequence length="746" mass="84008">MDFYKGEETDGVRFSWNRWPTSRVEATRKLLVPLGAMYTPLHQSPELTKVPYPPLRCKGLCNAILNPYCSIAAPFKTWVCPFCLQHNQFPNHYSGISDVHKPAELYPNLTTIEYELPTNDTALPIYLFVVDIGLPDDELRALTDSLTMSLSLIPENAYVGLITFGSMVQLYELGFTACPKSYVFRGNAPFKATTLIDKLGSAESMNLMSKKFLVPANECEFHLTSILEEIQKDPCRVSSDKRPLRCTGMAFSVAVSLLQAIAPNTGARIMSFIGGPATQGPGIVVGEELKEPIRSHNDIQKGKAKYSSKAYQYYKSIGEQAVSSGHAIDIFSCSLDQVGLYEMREMVKLTGGFMVLADAFSHPMFQQSFQKIFTRDTDASLKLGYNAEIQVVTSMYLKVCGAIGHMSSKGAKTSCVSENEIGIGGTSSWKICGLDQNSTFAFYFEIANQHNNQMPPDSSGLIQFITSYQNAAGKQIVRVTTVKRDWVDNNAPIQHLTQGFDQETSAVLMARLAIFKTENEELQDITRWLDKMLIKLVSRYADYKKEDIRSFNLSENFSIYPTFMFHLRRSNFLQVFNNSPDESSFYRFMLNRENVSNSLVMIQPTLEKYTFNGPPRPEVLSASSISNDSILLLDTFFHVLIFSGETIAQWRKAGYDKDPNYQNFRDLLIAPKQDAAAILKERFPYPRYIECDQHSGEARFLLATIDPNITHTNNIPQDPSKGEIVFTEDVNLHVFLEHLKKFAVQS</sequence>
<evidence type="ECO:0000256" key="8">
    <source>
        <dbReference type="ARBA" id="ARBA00022892"/>
    </source>
</evidence>
<dbReference type="InterPro" id="IPR006900">
    <property type="entry name" value="Sec23/24_helical_dom"/>
</dbReference>
<dbReference type="InterPro" id="IPR006895">
    <property type="entry name" value="Znf_Sec23_Sec24"/>
</dbReference>
<dbReference type="SUPFAM" id="SSF82919">
    <property type="entry name" value="Zn-finger domain of Sec23/24"/>
    <property type="match status" value="1"/>
</dbReference>
<evidence type="ECO:0000256" key="10">
    <source>
        <dbReference type="ARBA" id="ARBA00023034"/>
    </source>
</evidence>
<dbReference type="GO" id="GO:0006886">
    <property type="term" value="P:intracellular protein transport"/>
    <property type="evidence" value="ECO:0007669"/>
    <property type="project" value="InterPro"/>
</dbReference>
<keyword evidence="21" id="KW-1185">Reference proteome</keyword>
<dbReference type="Gene3D" id="2.30.30.380">
    <property type="entry name" value="Zn-finger domain of Sec23/24"/>
    <property type="match status" value="1"/>
</dbReference>
<dbReference type="GO" id="GO:0005789">
    <property type="term" value="C:endoplasmic reticulum membrane"/>
    <property type="evidence" value="ECO:0007669"/>
    <property type="project" value="UniProtKB-SubCell"/>
</dbReference>
<feature type="domain" description="Sec23/Sec24 trunk" evidence="17">
    <location>
        <begin position="124"/>
        <end position="373"/>
    </location>
</feature>
<evidence type="ECO:0000259" key="15">
    <source>
        <dbReference type="Pfam" id="PF00626"/>
    </source>
</evidence>
<dbReference type="FunFam" id="1.20.120.730:FF:000005">
    <property type="entry name" value="Protein transport protein SEC23"/>
    <property type="match status" value="1"/>
</dbReference>
<evidence type="ECO:0000256" key="14">
    <source>
        <dbReference type="RuleBase" id="RU365030"/>
    </source>
</evidence>
<dbReference type="CDD" id="cd11287">
    <property type="entry name" value="Sec23_C"/>
    <property type="match status" value="1"/>
</dbReference>
<dbReference type="FunFam" id="3.40.50.410:FF:000008">
    <property type="entry name" value="Protein transport protein SEC23"/>
    <property type="match status" value="1"/>
</dbReference>
<dbReference type="InterPro" id="IPR012990">
    <property type="entry name" value="Beta-sandwich_Sec23_24"/>
</dbReference>
<reference evidence="20" key="1">
    <citation type="submission" date="2020-01" db="EMBL/GenBank/DDBJ databases">
        <title>Development of genomics and gene disruption for Polysphondylium violaceum indicates a role for the polyketide synthase stlB in stalk morphogenesis.</title>
        <authorList>
            <person name="Narita B."/>
            <person name="Kawabe Y."/>
            <person name="Kin K."/>
            <person name="Saito T."/>
            <person name="Gibbs R."/>
            <person name="Kuspa A."/>
            <person name="Muzny D."/>
            <person name="Queller D."/>
            <person name="Richards S."/>
            <person name="Strassman J."/>
            <person name="Sucgang R."/>
            <person name="Worley K."/>
            <person name="Schaap P."/>
        </authorList>
    </citation>
    <scope>NUCLEOTIDE SEQUENCE</scope>
    <source>
        <strain evidence="20">QSvi11</strain>
    </source>
</reference>
<dbReference type="PANTHER" id="PTHR11141">
    <property type="entry name" value="PROTEIN TRANSPORT PROTEIN SEC23"/>
    <property type="match status" value="1"/>
</dbReference>
<dbReference type="PANTHER" id="PTHR11141:SF0">
    <property type="entry name" value="PROTEIN TRANSPORT PROTEIN SEC23"/>
    <property type="match status" value="1"/>
</dbReference>
<proteinExistence type="inferred from homology"/>
<dbReference type="Pfam" id="PF08033">
    <property type="entry name" value="Sec23_BS"/>
    <property type="match status" value="1"/>
</dbReference>
<gene>
    <name evidence="20" type="ORF">CYY_004636</name>
</gene>
<comment type="function">
    <text evidence="13 14">Component of the coat protein complex II (COPII) which promotes the formation of transport vesicles from the endoplasmic reticulum (ER). The coat has two main functions, the physical deformation of the endoplasmic reticulum membrane into vesicles and the selection of cargo molecules.</text>
</comment>
<evidence type="ECO:0000256" key="4">
    <source>
        <dbReference type="ARBA" id="ARBA00022448"/>
    </source>
</evidence>
<dbReference type="InterPro" id="IPR006896">
    <property type="entry name" value="Sec23/24_trunk_dom"/>
</dbReference>
<keyword evidence="4 14" id="KW-0813">Transport</keyword>
<evidence type="ECO:0000256" key="2">
    <source>
        <dbReference type="ARBA" id="ARBA00009210"/>
    </source>
</evidence>
<dbReference type="InterPro" id="IPR036180">
    <property type="entry name" value="Gelsolin-like_dom_sf"/>
</dbReference>
<comment type="similarity">
    <text evidence="2 14">Belongs to the SEC23/SEC24 family. SEC23 subfamily.</text>
</comment>
<dbReference type="Pfam" id="PF00626">
    <property type="entry name" value="Gelsolin"/>
    <property type="match status" value="1"/>
</dbReference>
<accession>A0A8J4PW92</accession>
<dbReference type="GO" id="GO:0070971">
    <property type="term" value="C:endoplasmic reticulum exit site"/>
    <property type="evidence" value="ECO:0007669"/>
    <property type="project" value="TreeGrafter"/>
</dbReference>
<comment type="caution">
    <text evidence="20">The sequence shown here is derived from an EMBL/GenBank/DDBJ whole genome shotgun (WGS) entry which is preliminary data.</text>
</comment>
<dbReference type="InterPro" id="IPR007123">
    <property type="entry name" value="Gelsolin-like_dom"/>
</dbReference>
<evidence type="ECO:0000256" key="5">
    <source>
        <dbReference type="ARBA" id="ARBA00022723"/>
    </source>
</evidence>
<keyword evidence="10" id="KW-0333">Golgi apparatus</keyword>
<keyword evidence="11 14" id="KW-0472">Membrane</keyword>
<dbReference type="Gene3D" id="2.60.40.1670">
    <property type="entry name" value="beta-sandwich domain of Sec23/24"/>
    <property type="match status" value="1"/>
</dbReference>
<keyword evidence="5 14" id="KW-0479">Metal-binding</keyword>
<dbReference type="GO" id="GO:0090110">
    <property type="term" value="P:COPII-coated vesicle cargo loading"/>
    <property type="evidence" value="ECO:0007669"/>
    <property type="project" value="TreeGrafter"/>
</dbReference>
<comment type="subcellular location">
    <subcellularLocation>
        <location evidence="14">Cytoplasmic vesicle</location>
        <location evidence="14">COPII-coated vesicle membrane</location>
        <topology evidence="14">Peripheral membrane protein</topology>
        <orientation evidence="14">Cytoplasmic side</orientation>
    </subcellularLocation>
    <subcellularLocation>
        <location evidence="14">Endoplasmic reticulum membrane</location>
        <topology evidence="14">Peripheral membrane protein</topology>
        <orientation evidence="14">Cytoplasmic side</orientation>
    </subcellularLocation>
    <subcellularLocation>
        <location evidence="1">Golgi apparatus membrane</location>
        <topology evidence="1">Peripheral membrane protein</topology>
        <orientation evidence="1">Cytoplasmic side</orientation>
    </subcellularLocation>
</comment>
<dbReference type="GO" id="GO:0008270">
    <property type="term" value="F:zinc ion binding"/>
    <property type="evidence" value="ECO:0007669"/>
    <property type="project" value="InterPro"/>
</dbReference>
<evidence type="ECO:0000259" key="16">
    <source>
        <dbReference type="Pfam" id="PF04810"/>
    </source>
</evidence>
<dbReference type="Gene3D" id="3.40.20.10">
    <property type="entry name" value="Severin"/>
    <property type="match status" value="1"/>
</dbReference>
<keyword evidence="14" id="KW-0963">Cytoplasm</keyword>
<dbReference type="GO" id="GO:0005096">
    <property type="term" value="F:GTPase activator activity"/>
    <property type="evidence" value="ECO:0007669"/>
    <property type="project" value="TreeGrafter"/>
</dbReference>
<dbReference type="InterPro" id="IPR037364">
    <property type="entry name" value="Sec23"/>
</dbReference>
<dbReference type="InterPro" id="IPR036174">
    <property type="entry name" value="Znf_Sec23_Sec24_sf"/>
</dbReference>
<dbReference type="EMBL" id="AJWJ01000167">
    <property type="protein sequence ID" value="KAF2074067.1"/>
    <property type="molecule type" value="Genomic_DNA"/>
</dbReference>
<keyword evidence="9 14" id="KW-0653">Protein transport</keyword>
<dbReference type="InterPro" id="IPR036465">
    <property type="entry name" value="vWFA_dom_sf"/>
</dbReference>
<dbReference type="SUPFAM" id="SSF53300">
    <property type="entry name" value="vWA-like"/>
    <property type="match status" value="1"/>
</dbReference>
<evidence type="ECO:0000313" key="21">
    <source>
        <dbReference type="Proteomes" id="UP000695562"/>
    </source>
</evidence>
<keyword evidence="6 14" id="KW-0256">Endoplasmic reticulum</keyword>
<dbReference type="SUPFAM" id="SSF81811">
    <property type="entry name" value="Helical domain of Sec23/24"/>
    <property type="match status" value="1"/>
</dbReference>